<evidence type="ECO:0000256" key="1">
    <source>
        <dbReference type="SAM" id="SignalP"/>
    </source>
</evidence>
<name>A0AAJ6QRL3_9ACAR</name>
<evidence type="ECO:0000313" key="3">
    <source>
        <dbReference type="RefSeq" id="XP_003741700.1"/>
    </source>
</evidence>
<dbReference type="KEGG" id="goe:100908074"/>
<dbReference type="RefSeq" id="XP_003741700.1">
    <property type="nucleotide sequence ID" value="XM_003741652.1"/>
</dbReference>
<proteinExistence type="predicted"/>
<dbReference type="AlphaFoldDB" id="A0AAJ6QRL3"/>
<keyword evidence="2" id="KW-1185">Reference proteome</keyword>
<sequence>MRSTFLLLSGLASVCFAAWVPNTFNPCALDAEIMETLINCGLPKAPPKALEIWNKRTLAIPGMSATDLILEVCRINGNAGYTLWSQMMSEYDPEDAAIVDKNAYDCLKQYNLLV</sequence>
<feature type="signal peptide" evidence="1">
    <location>
        <begin position="1"/>
        <end position="17"/>
    </location>
</feature>
<evidence type="ECO:0000313" key="2">
    <source>
        <dbReference type="Proteomes" id="UP000694867"/>
    </source>
</evidence>
<accession>A0AAJ6QRL3</accession>
<organism evidence="2 3">
    <name type="scientific">Galendromus occidentalis</name>
    <name type="common">western predatory mite</name>
    <dbReference type="NCBI Taxonomy" id="34638"/>
    <lineage>
        <taxon>Eukaryota</taxon>
        <taxon>Metazoa</taxon>
        <taxon>Ecdysozoa</taxon>
        <taxon>Arthropoda</taxon>
        <taxon>Chelicerata</taxon>
        <taxon>Arachnida</taxon>
        <taxon>Acari</taxon>
        <taxon>Parasitiformes</taxon>
        <taxon>Mesostigmata</taxon>
        <taxon>Gamasina</taxon>
        <taxon>Phytoseioidea</taxon>
        <taxon>Phytoseiidae</taxon>
        <taxon>Typhlodrominae</taxon>
        <taxon>Galendromus</taxon>
    </lineage>
</organism>
<dbReference type="GeneID" id="100908074"/>
<dbReference type="Proteomes" id="UP000694867">
    <property type="component" value="Unplaced"/>
</dbReference>
<feature type="chain" id="PRO_5042546254" evidence="1">
    <location>
        <begin position="18"/>
        <end position="114"/>
    </location>
</feature>
<reference evidence="3" key="1">
    <citation type="submission" date="2025-08" db="UniProtKB">
        <authorList>
            <consortium name="RefSeq"/>
        </authorList>
    </citation>
    <scope>IDENTIFICATION</scope>
</reference>
<gene>
    <name evidence="3" type="primary">LOC100908074</name>
</gene>
<keyword evidence="1" id="KW-0732">Signal</keyword>
<protein>
    <submittedName>
        <fullName evidence="3">Uncharacterized protein LOC100908074</fullName>
    </submittedName>
</protein>